<dbReference type="AlphaFoldDB" id="A0AAQ3SFK5"/>
<organism evidence="2 3">
    <name type="scientific">Vigna mungo</name>
    <name type="common">Black gram</name>
    <name type="synonym">Phaseolus mungo</name>
    <dbReference type="NCBI Taxonomy" id="3915"/>
    <lineage>
        <taxon>Eukaryota</taxon>
        <taxon>Viridiplantae</taxon>
        <taxon>Streptophyta</taxon>
        <taxon>Embryophyta</taxon>
        <taxon>Tracheophyta</taxon>
        <taxon>Spermatophyta</taxon>
        <taxon>Magnoliopsida</taxon>
        <taxon>eudicotyledons</taxon>
        <taxon>Gunneridae</taxon>
        <taxon>Pentapetalae</taxon>
        <taxon>rosids</taxon>
        <taxon>fabids</taxon>
        <taxon>Fabales</taxon>
        <taxon>Fabaceae</taxon>
        <taxon>Papilionoideae</taxon>
        <taxon>50 kb inversion clade</taxon>
        <taxon>NPAAA clade</taxon>
        <taxon>indigoferoid/millettioid clade</taxon>
        <taxon>Phaseoleae</taxon>
        <taxon>Vigna</taxon>
    </lineage>
</organism>
<proteinExistence type="predicted"/>
<evidence type="ECO:0000313" key="3">
    <source>
        <dbReference type="Proteomes" id="UP001374535"/>
    </source>
</evidence>
<name>A0AAQ3SFK5_VIGMU</name>
<reference evidence="2 3" key="1">
    <citation type="journal article" date="2023" name="Life. Sci Alliance">
        <title>Evolutionary insights into 3D genome organization and epigenetic landscape of Vigna mungo.</title>
        <authorList>
            <person name="Junaid A."/>
            <person name="Singh B."/>
            <person name="Bhatia S."/>
        </authorList>
    </citation>
    <scope>NUCLEOTIDE SEQUENCE [LARGE SCALE GENOMIC DNA]</scope>
    <source>
        <strain evidence="2">Urdbean</strain>
    </source>
</reference>
<feature type="region of interest" description="Disordered" evidence="1">
    <location>
        <begin position="1"/>
        <end position="27"/>
    </location>
</feature>
<dbReference type="PANTHER" id="PTHR15827">
    <property type="entry name" value="CYCLIN-DEPENDENT KINASE 2-INTERACTING PROTEIN"/>
    <property type="match status" value="1"/>
</dbReference>
<sequence>METLDSTPSTLTITTDSEHQTPSPLPPSVLKLWRPQAQRNLRNQWSQLASDFGDAGDGGGFPVFTFYSITSHEKFAEELVQMFRLELCLKQLLVKQLHWSTQLYHDEFKDLKDYNLYCEVTHGPVPPSFRDGKYDVTSLRFDNQTNPEILQRLRGFCASPGLRGFYASLGSPGLRGFCASPGLRGFCVSPGSPGLRGFCAYPGSPGLRGFAPIQVHQVYKAFAPLQVFKAVAPLQVYKAVVPLQVYKAFAPLQVFKAFAPLQVFKAFAPLQALQVYEGFAPLQVYEAFAPLQALQVYEAFAPLQALQVHQVYEVLRLSRFTRFLRLSRFTRLCTSPGFQGFCASPGLRGFAPLQVYKVFAPFQLHPSPIIMRFVSFSIKFNEILAHFHQEKVEIFNIRRRERKGKSRRQHERKVQHKPKCLIWGKIPPMGNKYLSKKDDDEHIHAAKINYQEDCTLNLHGYRTSVRTSTGATPFSLVYGMEAVLPFEEKRLTAACHGKLFQQRVKRAFDKKVRPREFQEGELVLRKILPIQKDHRGKWTPNYEGPYVVKKAFDGRHLFSQKWMERSYHCQLILTRKLTLLYYAHNVALNFRRTSRASQVGSRDTSSFLKDVRLKERESMLHHASPNICKRSMVLLDDGSNDT</sequence>
<gene>
    <name evidence="2" type="ORF">V8G54_000148</name>
</gene>
<evidence type="ECO:0000313" key="2">
    <source>
        <dbReference type="EMBL" id="WVZ26943.1"/>
    </source>
</evidence>
<accession>A0AAQ3SFK5</accession>
<dbReference type="Proteomes" id="UP001374535">
    <property type="component" value="Mitochondrion MT"/>
</dbReference>
<keyword evidence="2" id="KW-0496">Mitochondrion</keyword>
<dbReference type="EMBL" id="CP144701">
    <property type="protein sequence ID" value="WVZ26943.1"/>
    <property type="molecule type" value="Genomic_DNA"/>
</dbReference>
<keyword evidence="3" id="KW-1185">Reference proteome</keyword>
<feature type="compositionally biased region" description="Polar residues" evidence="1">
    <location>
        <begin position="1"/>
        <end position="15"/>
    </location>
</feature>
<geneLocation type="mitochondrion" evidence="2"/>
<dbReference type="PANTHER" id="PTHR15827:SF2">
    <property type="entry name" value="CYCLIN-DEPENDENT KINASE 2-INTERACTING PROTEIN"/>
    <property type="match status" value="1"/>
</dbReference>
<protein>
    <submittedName>
        <fullName evidence="2">Uncharacterized protein</fullName>
    </submittedName>
</protein>
<evidence type="ECO:0000256" key="1">
    <source>
        <dbReference type="SAM" id="MobiDB-lite"/>
    </source>
</evidence>